<feature type="region of interest" description="Disordered" evidence="1">
    <location>
        <begin position="80"/>
        <end position="100"/>
    </location>
</feature>
<protein>
    <submittedName>
        <fullName evidence="2">8431_t:CDS:1</fullName>
    </submittedName>
</protein>
<evidence type="ECO:0000256" key="1">
    <source>
        <dbReference type="SAM" id="MobiDB-lite"/>
    </source>
</evidence>
<dbReference type="EMBL" id="CAJVQB010071509">
    <property type="protein sequence ID" value="CAG8843178.1"/>
    <property type="molecule type" value="Genomic_DNA"/>
</dbReference>
<keyword evidence="3" id="KW-1185">Reference proteome</keyword>
<accession>A0ABN7WXK7</accession>
<gene>
    <name evidence="2" type="ORF">GMARGA_LOCUS36404</name>
</gene>
<feature type="compositionally biased region" description="Polar residues" evidence="1">
    <location>
        <begin position="86"/>
        <end position="100"/>
    </location>
</feature>
<sequence>KLSEFNIVQESFVERLEAITSQKAENNKKTKRNHNNTLKEDTESGQIDSKMQLDSIISLNENNKISELCDRSMTLSLPNMDKENLQENQSNPEGDQIGQQMEIDNQLKPNRNKQDVVIKKKTYSAVVVRTKSEQQKIFENKRK</sequence>
<dbReference type="Proteomes" id="UP000789901">
    <property type="component" value="Unassembled WGS sequence"/>
</dbReference>
<organism evidence="2 3">
    <name type="scientific">Gigaspora margarita</name>
    <dbReference type="NCBI Taxonomy" id="4874"/>
    <lineage>
        <taxon>Eukaryota</taxon>
        <taxon>Fungi</taxon>
        <taxon>Fungi incertae sedis</taxon>
        <taxon>Mucoromycota</taxon>
        <taxon>Glomeromycotina</taxon>
        <taxon>Glomeromycetes</taxon>
        <taxon>Diversisporales</taxon>
        <taxon>Gigasporaceae</taxon>
        <taxon>Gigaspora</taxon>
    </lineage>
</organism>
<evidence type="ECO:0000313" key="2">
    <source>
        <dbReference type="EMBL" id="CAG8843178.1"/>
    </source>
</evidence>
<feature type="non-terminal residue" evidence="2">
    <location>
        <position position="143"/>
    </location>
</feature>
<feature type="non-terminal residue" evidence="2">
    <location>
        <position position="1"/>
    </location>
</feature>
<name>A0ABN7WXK7_GIGMA</name>
<evidence type="ECO:0000313" key="3">
    <source>
        <dbReference type="Proteomes" id="UP000789901"/>
    </source>
</evidence>
<proteinExistence type="predicted"/>
<feature type="region of interest" description="Disordered" evidence="1">
    <location>
        <begin position="23"/>
        <end position="49"/>
    </location>
</feature>
<reference evidence="2 3" key="1">
    <citation type="submission" date="2021-06" db="EMBL/GenBank/DDBJ databases">
        <authorList>
            <person name="Kallberg Y."/>
            <person name="Tangrot J."/>
            <person name="Rosling A."/>
        </authorList>
    </citation>
    <scope>NUCLEOTIDE SEQUENCE [LARGE SCALE GENOMIC DNA]</scope>
    <source>
        <strain evidence="2 3">120-4 pot B 10/14</strain>
    </source>
</reference>
<comment type="caution">
    <text evidence="2">The sequence shown here is derived from an EMBL/GenBank/DDBJ whole genome shotgun (WGS) entry which is preliminary data.</text>
</comment>